<dbReference type="RefSeq" id="WP_113960347.1">
    <property type="nucleotide sequence ID" value="NZ_QNRR01000008.1"/>
</dbReference>
<dbReference type="EC" id="3.2.1.18" evidence="3"/>
<comment type="catalytic activity">
    <reaction evidence="1">
        <text>Hydrolysis of alpha-(2-&gt;3)-, alpha-(2-&gt;6)-, alpha-(2-&gt;8)- glycosidic linkages of terminal sialic acid residues in oligosaccharides, glycoproteins, glycolipids, colominic acid and synthetic substrates.</text>
        <dbReference type="EC" id="3.2.1.18"/>
    </reaction>
</comment>
<organism evidence="6 7">
    <name type="scientific">Roseimicrobium gellanilyticum</name>
    <dbReference type="NCBI Taxonomy" id="748857"/>
    <lineage>
        <taxon>Bacteria</taxon>
        <taxon>Pseudomonadati</taxon>
        <taxon>Verrucomicrobiota</taxon>
        <taxon>Verrucomicrobiia</taxon>
        <taxon>Verrucomicrobiales</taxon>
        <taxon>Verrucomicrobiaceae</taxon>
        <taxon>Roseimicrobium</taxon>
    </lineage>
</organism>
<dbReference type="OrthoDB" id="7294637at2"/>
<dbReference type="InterPro" id="IPR026856">
    <property type="entry name" value="Sialidase_fam"/>
</dbReference>
<evidence type="ECO:0000259" key="5">
    <source>
        <dbReference type="Pfam" id="PF13088"/>
    </source>
</evidence>
<evidence type="ECO:0000256" key="2">
    <source>
        <dbReference type="ARBA" id="ARBA00009348"/>
    </source>
</evidence>
<evidence type="ECO:0000256" key="1">
    <source>
        <dbReference type="ARBA" id="ARBA00000427"/>
    </source>
</evidence>
<comment type="caution">
    <text evidence="6">The sequence shown here is derived from an EMBL/GenBank/DDBJ whole genome shotgun (WGS) entry which is preliminary data.</text>
</comment>
<name>A0A366HDF0_9BACT</name>
<feature type="signal peptide" evidence="4">
    <location>
        <begin position="1"/>
        <end position="16"/>
    </location>
</feature>
<gene>
    <name evidence="6" type="ORF">DES53_108188</name>
</gene>
<dbReference type="Pfam" id="PF13088">
    <property type="entry name" value="BNR_2"/>
    <property type="match status" value="1"/>
</dbReference>
<dbReference type="Proteomes" id="UP000253426">
    <property type="component" value="Unassembled WGS sequence"/>
</dbReference>
<dbReference type="PANTHER" id="PTHR10628">
    <property type="entry name" value="SIALIDASE"/>
    <property type="match status" value="1"/>
</dbReference>
<dbReference type="InterPro" id="IPR036278">
    <property type="entry name" value="Sialidase_sf"/>
</dbReference>
<accession>A0A366HDF0</accession>
<keyword evidence="7" id="KW-1185">Reference proteome</keyword>
<reference evidence="6 7" key="1">
    <citation type="submission" date="2018-06" db="EMBL/GenBank/DDBJ databases">
        <title>Genomic Encyclopedia of Type Strains, Phase IV (KMG-IV): sequencing the most valuable type-strain genomes for metagenomic binning, comparative biology and taxonomic classification.</title>
        <authorList>
            <person name="Goeker M."/>
        </authorList>
    </citation>
    <scope>NUCLEOTIDE SEQUENCE [LARGE SCALE GENOMIC DNA]</scope>
    <source>
        <strain evidence="6 7">DSM 25532</strain>
    </source>
</reference>
<evidence type="ECO:0000256" key="3">
    <source>
        <dbReference type="ARBA" id="ARBA00012733"/>
    </source>
</evidence>
<evidence type="ECO:0000313" key="7">
    <source>
        <dbReference type="Proteomes" id="UP000253426"/>
    </source>
</evidence>
<dbReference type="SUPFAM" id="SSF50939">
    <property type="entry name" value="Sialidases"/>
    <property type="match status" value="1"/>
</dbReference>
<keyword evidence="4" id="KW-0732">Signal</keyword>
<dbReference type="GO" id="GO:0016020">
    <property type="term" value="C:membrane"/>
    <property type="evidence" value="ECO:0007669"/>
    <property type="project" value="TreeGrafter"/>
</dbReference>
<dbReference type="Gene3D" id="2.120.10.10">
    <property type="match status" value="1"/>
</dbReference>
<evidence type="ECO:0000313" key="6">
    <source>
        <dbReference type="EMBL" id="RBP40481.1"/>
    </source>
</evidence>
<dbReference type="InterPro" id="IPR011040">
    <property type="entry name" value="Sialidase"/>
</dbReference>
<proteinExistence type="inferred from homology"/>
<evidence type="ECO:0000256" key="4">
    <source>
        <dbReference type="SAM" id="SignalP"/>
    </source>
</evidence>
<dbReference type="AlphaFoldDB" id="A0A366HDF0"/>
<dbReference type="GO" id="GO:0004308">
    <property type="term" value="F:exo-alpha-sialidase activity"/>
    <property type="evidence" value="ECO:0007669"/>
    <property type="project" value="UniProtKB-EC"/>
</dbReference>
<feature type="domain" description="Sialidase" evidence="5">
    <location>
        <begin position="60"/>
        <end position="362"/>
    </location>
</feature>
<dbReference type="EMBL" id="QNRR01000008">
    <property type="protein sequence ID" value="RBP40481.1"/>
    <property type="molecule type" value="Genomic_DNA"/>
</dbReference>
<comment type="similarity">
    <text evidence="2">Belongs to the glycosyl hydrolase 33 family.</text>
</comment>
<dbReference type="GO" id="GO:0005737">
    <property type="term" value="C:cytoplasm"/>
    <property type="evidence" value="ECO:0007669"/>
    <property type="project" value="TreeGrafter"/>
</dbReference>
<protein>
    <recommendedName>
        <fullName evidence="3">exo-alpha-sialidase</fullName>
        <ecNumber evidence="3">3.2.1.18</ecNumber>
    </recommendedName>
</protein>
<dbReference type="GO" id="GO:0006689">
    <property type="term" value="P:ganglioside catabolic process"/>
    <property type="evidence" value="ECO:0007669"/>
    <property type="project" value="TreeGrafter"/>
</dbReference>
<dbReference type="PANTHER" id="PTHR10628:SF30">
    <property type="entry name" value="EXO-ALPHA-SIALIDASE"/>
    <property type="match status" value="1"/>
</dbReference>
<feature type="chain" id="PRO_5016719403" description="exo-alpha-sialidase" evidence="4">
    <location>
        <begin position="17"/>
        <end position="390"/>
    </location>
</feature>
<dbReference type="CDD" id="cd15482">
    <property type="entry name" value="Sialidase_non-viral"/>
    <property type="match status" value="1"/>
</dbReference>
<dbReference type="GO" id="GO:0009313">
    <property type="term" value="P:oligosaccharide catabolic process"/>
    <property type="evidence" value="ECO:0007669"/>
    <property type="project" value="TreeGrafter"/>
</dbReference>
<sequence length="390" mass="42512">MRYAFLSCLLSLQVFAAIPVIEKTDIFVGGEGGSALYRIPGIVVTTKGTVLAYCEARRKAGSDWGEIEIHLRRSTDGGQTWAAPQHIAHSGERIEGNPHKHDEEGAKEQTVNNPVAIVDRDGKTIHFLYCINYARCFYMRSTDDGLSFSKPVEITSAFEAFRPKCPWNVLATGPGHGIQIKSGRLVVPVWLAYGKKPGDHAPSMAGTIYSDDGGTTWKAGDIPLPNEGELKNPNETSVAELSDGRVMLNSRSVSKASRRLVTTSADGATGWSTPIFDDALWEPICMGGIVAHPKKPGMLIFSNPHSLELNAEGKPLPGARGKRRNLSIKISYDDGKTWPMNRTLEDGPSAYSDLAVLPSGFILCFYERDKRLTVACFPPAWVTGNPREAP</sequence>